<evidence type="ECO:0000313" key="6">
    <source>
        <dbReference type="Proteomes" id="UP000250266"/>
    </source>
</evidence>
<dbReference type="GO" id="GO:0016491">
    <property type="term" value="F:oxidoreductase activity"/>
    <property type="evidence" value="ECO:0007669"/>
    <property type="project" value="UniProtKB-KW"/>
</dbReference>
<organism evidence="5 6">
    <name type="scientific">Lepidopterella palustris CBS 459.81</name>
    <dbReference type="NCBI Taxonomy" id="1314670"/>
    <lineage>
        <taxon>Eukaryota</taxon>
        <taxon>Fungi</taxon>
        <taxon>Dikarya</taxon>
        <taxon>Ascomycota</taxon>
        <taxon>Pezizomycotina</taxon>
        <taxon>Dothideomycetes</taxon>
        <taxon>Pleosporomycetidae</taxon>
        <taxon>Mytilinidiales</taxon>
        <taxon>Argynnaceae</taxon>
        <taxon>Lepidopterella</taxon>
    </lineage>
</organism>
<feature type="domain" description="NAD(P)-binding" evidence="4">
    <location>
        <begin position="153"/>
        <end position="276"/>
    </location>
</feature>
<dbReference type="Gene3D" id="3.40.50.720">
    <property type="entry name" value="NAD(P)-binding Rossmann-like Domain"/>
    <property type="match status" value="1"/>
</dbReference>
<dbReference type="Proteomes" id="UP000250266">
    <property type="component" value="Unassembled WGS sequence"/>
</dbReference>
<dbReference type="EMBL" id="KV744809">
    <property type="protein sequence ID" value="OCK86067.1"/>
    <property type="molecule type" value="Genomic_DNA"/>
</dbReference>
<protein>
    <recommendedName>
        <fullName evidence="4">NAD(P)-binding domain-containing protein</fullName>
    </recommendedName>
</protein>
<keyword evidence="6" id="KW-1185">Reference proteome</keyword>
<gene>
    <name evidence="5" type="ORF">K432DRAFT_388044</name>
</gene>
<comment type="similarity">
    <text evidence="1">Belongs to the NmrA-type oxidoreductase family. Isoflavone reductase subfamily.</text>
</comment>
<dbReference type="Pfam" id="PF13460">
    <property type="entry name" value="NAD_binding_10"/>
    <property type="match status" value="1"/>
</dbReference>
<name>A0A8E2EL48_9PEZI</name>
<sequence>MANFTAPVNIYAGRNEEGEVEARGAVRARRGCLVNAAFVSVEEEWVRGWPDNGGDCVRESVKLLRGRKGLRKLKGYGEAVSEDDIGLTVSRPKAFRYCIENGQDFAGYDRVKVFLKEELIRPQRDAEIDDERRGLLQHFMVHRVVPQRVASTTGNIRRAIVQTLVDASIAVTVLSRHASSSSAIHIPTSASLCEVDYKSASSLVEVFRGQDAIVETLNPAAAKFEEIVIEADLEVGVQHLITPDFSGDTFNEHVEELMIFKQKIKAQKYPEKRAAEGNDSWVAIIAGAFYE</sequence>
<dbReference type="InterPro" id="IPR036291">
    <property type="entry name" value="NAD(P)-bd_dom_sf"/>
</dbReference>
<accession>A0A8E2EL48</accession>
<dbReference type="InterPro" id="IPR016040">
    <property type="entry name" value="NAD(P)-bd_dom"/>
</dbReference>
<reference evidence="5 6" key="1">
    <citation type="journal article" date="2016" name="Nat. Commun.">
        <title>Ectomycorrhizal ecology is imprinted in the genome of the dominant symbiotic fungus Cenococcum geophilum.</title>
        <authorList>
            <consortium name="DOE Joint Genome Institute"/>
            <person name="Peter M."/>
            <person name="Kohler A."/>
            <person name="Ohm R.A."/>
            <person name="Kuo A."/>
            <person name="Krutzmann J."/>
            <person name="Morin E."/>
            <person name="Arend M."/>
            <person name="Barry K.W."/>
            <person name="Binder M."/>
            <person name="Choi C."/>
            <person name="Clum A."/>
            <person name="Copeland A."/>
            <person name="Grisel N."/>
            <person name="Haridas S."/>
            <person name="Kipfer T."/>
            <person name="LaButti K."/>
            <person name="Lindquist E."/>
            <person name="Lipzen A."/>
            <person name="Maire R."/>
            <person name="Meier B."/>
            <person name="Mihaltcheva S."/>
            <person name="Molinier V."/>
            <person name="Murat C."/>
            <person name="Poggeler S."/>
            <person name="Quandt C.A."/>
            <person name="Sperisen C."/>
            <person name="Tritt A."/>
            <person name="Tisserant E."/>
            <person name="Crous P.W."/>
            <person name="Henrissat B."/>
            <person name="Nehls U."/>
            <person name="Egli S."/>
            <person name="Spatafora J.W."/>
            <person name="Grigoriev I.V."/>
            <person name="Martin F.M."/>
        </authorList>
    </citation>
    <scope>NUCLEOTIDE SEQUENCE [LARGE SCALE GENOMIC DNA]</scope>
    <source>
        <strain evidence="5 6">CBS 459.81</strain>
    </source>
</reference>
<evidence type="ECO:0000256" key="2">
    <source>
        <dbReference type="ARBA" id="ARBA00022857"/>
    </source>
</evidence>
<keyword evidence="2" id="KW-0521">NADP</keyword>
<proteinExistence type="inferred from homology"/>
<keyword evidence="3" id="KW-0560">Oxidoreductase</keyword>
<dbReference type="OrthoDB" id="9984533at2759"/>
<dbReference type="PANTHER" id="PTHR47706">
    <property type="entry name" value="NMRA-LIKE FAMILY PROTEIN"/>
    <property type="match status" value="1"/>
</dbReference>
<dbReference type="SUPFAM" id="SSF51735">
    <property type="entry name" value="NAD(P)-binding Rossmann-fold domains"/>
    <property type="match status" value="1"/>
</dbReference>
<dbReference type="InterPro" id="IPR051609">
    <property type="entry name" value="NmrA/Isoflavone_reductase-like"/>
</dbReference>
<dbReference type="AlphaFoldDB" id="A0A8E2EL48"/>
<dbReference type="PANTHER" id="PTHR47706:SF9">
    <property type="entry name" value="NMRA-LIKE DOMAIN-CONTAINING PROTEIN-RELATED"/>
    <property type="match status" value="1"/>
</dbReference>
<evidence type="ECO:0000256" key="3">
    <source>
        <dbReference type="ARBA" id="ARBA00023002"/>
    </source>
</evidence>
<evidence type="ECO:0000256" key="1">
    <source>
        <dbReference type="ARBA" id="ARBA00005725"/>
    </source>
</evidence>
<evidence type="ECO:0000259" key="4">
    <source>
        <dbReference type="Pfam" id="PF13460"/>
    </source>
</evidence>
<evidence type="ECO:0000313" key="5">
    <source>
        <dbReference type="EMBL" id="OCK86067.1"/>
    </source>
</evidence>